<dbReference type="EMBL" id="CP110431">
    <property type="protein sequence ID" value="WAQ89503.1"/>
    <property type="molecule type" value="Genomic_DNA"/>
</dbReference>
<dbReference type="Pfam" id="PF00271">
    <property type="entry name" value="Helicase_C"/>
    <property type="match status" value="1"/>
</dbReference>
<dbReference type="PANTHER" id="PTHR45629:SF7">
    <property type="entry name" value="DNA EXCISION REPAIR PROTEIN ERCC-6-RELATED"/>
    <property type="match status" value="1"/>
</dbReference>
<accession>A0ABY7CYT2</accession>
<keyword evidence="2" id="KW-0378">Hydrolase</keyword>
<feature type="compositionally biased region" description="Basic and acidic residues" evidence="4">
    <location>
        <begin position="231"/>
        <end position="243"/>
    </location>
</feature>
<dbReference type="SMART" id="SM00490">
    <property type="entry name" value="HELICc"/>
    <property type="match status" value="1"/>
</dbReference>
<dbReference type="InterPro" id="IPR038718">
    <property type="entry name" value="SNF2-like_sf"/>
</dbReference>
<feature type="region of interest" description="Disordered" evidence="4">
    <location>
        <begin position="1"/>
        <end position="55"/>
    </location>
</feature>
<feature type="compositionally biased region" description="Low complexity" evidence="4">
    <location>
        <begin position="24"/>
        <end position="34"/>
    </location>
</feature>
<evidence type="ECO:0000259" key="6">
    <source>
        <dbReference type="PROSITE" id="PS51194"/>
    </source>
</evidence>
<dbReference type="InterPro" id="IPR000330">
    <property type="entry name" value="SNF2_N"/>
</dbReference>
<dbReference type="PANTHER" id="PTHR45629">
    <property type="entry name" value="SNF2/RAD54 FAMILY MEMBER"/>
    <property type="match status" value="1"/>
</dbReference>
<evidence type="ECO:0000256" key="3">
    <source>
        <dbReference type="ARBA" id="ARBA00022840"/>
    </source>
</evidence>
<protein>
    <submittedName>
        <fullName evidence="7">Uncharacterized protein</fullName>
    </submittedName>
</protein>
<dbReference type="PROSITE" id="PS51192">
    <property type="entry name" value="HELICASE_ATP_BIND_1"/>
    <property type="match status" value="1"/>
</dbReference>
<evidence type="ECO:0000256" key="1">
    <source>
        <dbReference type="ARBA" id="ARBA00022741"/>
    </source>
</evidence>
<evidence type="ECO:0000256" key="4">
    <source>
        <dbReference type="SAM" id="MobiDB-lite"/>
    </source>
</evidence>
<name>A0ABY7CYT2_9BASI</name>
<gene>
    <name evidence="7" type="ORF">PtA15_11A192</name>
</gene>
<dbReference type="InterPro" id="IPR049730">
    <property type="entry name" value="SNF2/RAD54-like_C"/>
</dbReference>
<feature type="domain" description="Helicase C-terminal" evidence="6">
    <location>
        <begin position="862"/>
        <end position="1012"/>
    </location>
</feature>
<evidence type="ECO:0000313" key="8">
    <source>
        <dbReference type="Proteomes" id="UP001164743"/>
    </source>
</evidence>
<dbReference type="Proteomes" id="UP001164743">
    <property type="component" value="Chromosome 11A"/>
</dbReference>
<keyword evidence="1" id="KW-0547">Nucleotide-binding</keyword>
<dbReference type="InterPro" id="IPR050496">
    <property type="entry name" value="SNF2_RAD54_helicase_repair"/>
</dbReference>
<dbReference type="InterPro" id="IPR014001">
    <property type="entry name" value="Helicase_ATP-bd"/>
</dbReference>
<feature type="compositionally biased region" description="Polar residues" evidence="4">
    <location>
        <begin position="402"/>
        <end position="422"/>
    </location>
</feature>
<dbReference type="SUPFAM" id="SSF52540">
    <property type="entry name" value="P-loop containing nucleoside triphosphate hydrolases"/>
    <property type="match status" value="2"/>
</dbReference>
<feature type="region of interest" description="Disordered" evidence="4">
    <location>
        <begin position="1114"/>
        <end position="1204"/>
    </location>
</feature>
<organism evidence="7 8">
    <name type="scientific">Puccinia triticina</name>
    <dbReference type="NCBI Taxonomy" id="208348"/>
    <lineage>
        <taxon>Eukaryota</taxon>
        <taxon>Fungi</taxon>
        <taxon>Dikarya</taxon>
        <taxon>Basidiomycota</taxon>
        <taxon>Pucciniomycotina</taxon>
        <taxon>Pucciniomycetes</taxon>
        <taxon>Pucciniales</taxon>
        <taxon>Pucciniaceae</taxon>
        <taxon>Puccinia</taxon>
    </lineage>
</organism>
<dbReference type="Gene3D" id="3.40.50.10810">
    <property type="entry name" value="Tandem AAA-ATPase domain"/>
    <property type="match status" value="1"/>
</dbReference>
<feature type="domain" description="Helicase ATP-binding" evidence="5">
    <location>
        <begin position="482"/>
        <end position="674"/>
    </location>
</feature>
<feature type="compositionally biased region" description="Basic and acidic residues" evidence="4">
    <location>
        <begin position="68"/>
        <end position="77"/>
    </location>
</feature>
<keyword evidence="8" id="KW-1185">Reference proteome</keyword>
<dbReference type="SMART" id="SM00487">
    <property type="entry name" value="DEXDc"/>
    <property type="match status" value="1"/>
</dbReference>
<dbReference type="InterPro" id="IPR027417">
    <property type="entry name" value="P-loop_NTPase"/>
</dbReference>
<evidence type="ECO:0000259" key="5">
    <source>
        <dbReference type="PROSITE" id="PS51192"/>
    </source>
</evidence>
<dbReference type="Gene3D" id="3.40.50.300">
    <property type="entry name" value="P-loop containing nucleotide triphosphate hydrolases"/>
    <property type="match status" value="1"/>
</dbReference>
<feature type="compositionally biased region" description="Basic residues" evidence="4">
    <location>
        <begin position="14"/>
        <end position="23"/>
    </location>
</feature>
<feature type="compositionally biased region" description="Basic and acidic residues" evidence="4">
    <location>
        <begin position="281"/>
        <end position="293"/>
    </location>
</feature>
<dbReference type="Pfam" id="PF00176">
    <property type="entry name" value="SNF2-rel_dom"/>
    <property type="match status" value="1"/>
</dbReference>
<feature type="compositionally biased region" description="Basic residues" evidence="4">
    <location>
        <begin position="78"/>
        <end position="89"/>
    </location>
</feature>
<sequence length="1204" mass="134822">MQGRIRGHTSQSRVPRKGMKRSKSGVSAASESSGPIRSRPVGSDSNTDSDGLNEFAAELDMANDIVHERQFREDNKGKAKPKKFQPKRRKIEDDDEVEPLDKEALKAQKWRPMKGRAPEDMTASVAAQQMKYNPLIKMLNIKINIISSNNEADSNSSDQDHRHPRTTTVFDSRSPSPPDENVASSICGPRIEKAVESRDGCSAPDDELSTTESDPPLDIYEELPTTASEDEAPKDVPKAEKPTRPSRTPPPQEPDYNDEPTESDPPLDVYEELSTTASEDEAPKEVPKAEKPTRPSRTPPPQELDYNDELTTTASEDEAPKKPAKTKKHIRPSRTPPPQEPDYNDELTTTASEDEAPKKLPAKSESEDEPSKACRKSKPDGHGSTNLPSELLTIDTDADPSEQPTSIDVTGKQSPGDSVPSKNQKHKVTYPRIQSESRPNLEICSEDQDAIGPLSLSKTVELTQSINKFLKPYQRDGVKFFFKHFEQGNGVILGDDMGLGKTIQVIAFLSAIMGLQGTPDEKNRRKNAINNLPRNRSYKPSELGPTCLVTCPNSVIDNWAREIKTWGYFEASFARPQSLNGNTGGAETVARFNAGAFDILICGLTYARDHIDELRDLDFTVVVVDEVQHLNNHRSAVTHAFHKFKTKIRFGLTGTVMQNKLSELHTLFDWVRPGALGTRVMWEAFVAQPLVHAQKSNASVYEVQKGSERAEALVKNCWPDLQLRRTKSKILHELPPRTDQIALCPMTEIQKLAHDNFLSDPDVVNMTNHHLPCHCKRVDDKGKRYVLGMCCDQGWSKRIFPYLILLQKVANHLALTCPNKQDTAERYKQDKLYIKKMFPEDDSPLDRLSSKYDPELCGKWKVLKPLLEQWKKAQFKVLLFSQSTKMMDILEYWLQQDFPDFVRLDGTVAVRERFKRVEEFQTDPDKFIFLASIKAAGVGLNLTAANKVVVNQPSWNPSHDAQAMDRVVRIGQKREVECIRLISAGTTEELIYHRQVYKQGLSEVANTGKALSRYFTGVQGDKNNQGDIFGVKNIFKKQANKHARLNPEENLDDFSYAFDQFVARGAIAAATSKEKYELIPLEGLPPLSQPNPESAEALLRQFGVDMLSHGEIVKPALDPANPDDLTLPRSQRPANVRKKSRPIVIKQPPLRGAKQKAKAHEKKFESGGSSGNHSDSSSSESWHAKQGITSKDFGFLKPKRKRSS</sequence>
<reference evidence="7" key="1">
    <citation type="submission" date="2022-10" db="EMBL/GenBank/DDBJ databases">
        <title>Puccinia triticina Genome sequencing and assembly.</title>
        <authorList>
            <person name="Li C."/>
        </authorList>
    </citation>
    <scope>NUCLEOTIDE SEQUENCE</scope>
    <source>
        <strain evidence="7">Pt15</strain>
    </source>
</reference>
<feature type="compositionally biased region" description="Basic residues" evidence="4">
    <location>
        <begin position="322"/>
        <end position="332"/>
    </location>
</feature>
<keyword evidence="3" id="KW-0067">ATP-binding</keyword>
<proteinExistence type="predicted"/>
<feature type="compositionally biased region" description="Basic and acidic residues" evidence="4">
    <location>
        <begin position="190"/>
        <end position="199"/>
    </location>
</feature>
<evidence type="ECO:0000256" key="2">
    <source>
        <dbReference type="ARBA" id="ARBA00022801"/>
    </source>
</evidence>
<dbReference type="RefSeq" id="XP_053025058.1">
    <property type="nucleotide sequence ID" value="XM_053161075.1"/>
</dbReference>
<feature type="compositionally biased region" description="Low complexity" evidence="4">
    <location>
        <begin position="1171"/>
        <end position="1181"/>
    </location>
</feature>
<dbReference type="GeneID" id="77801970"/>
<dbReference type="CDD" id="cd18793">
    <property type="entry name" value="SF2_C_SNF"/>
    <property type="match status" value="1"/>
</dbReference>
<evidence type="ECO:0000313" key="7">
    <source>
        <dbReference type="EMBL" id="WAQ89503.1"/>
    </source>
</evidence>
<feature type="region of interest" description="Disordered" evidence="4">
    <location>
        <begin position="68"/>
        <end position="122"/>
    </location>
</feature>
<feature type="region of interest" description="Disordered" evidence="4">
    <location>
        <begin position="149"/>
        <end position="432"/>
    </location>
</feature>
<dbReference type="PROSITE" id="PS51194">
    <property type="entry name" value="HELICASE_CTER"/>
    <property type="match status" value="1"/>
</dbReference>
<feature type="compositionally biased region" description="Basic and acidic residues" evidence="4">
    <location>
        <begin position="355"/>
        <end position="381"/>
    </location>
</feature>
<dbReference type="InterPro" id="IPR001650">
    <property type="entry name" value="Helicase_C-like"/>
</dbReference>